<dbReference type="PANTHER" id="PTHR10357">
    <property type="entry name" value="ALPHA-AMYLASE FAMILY MEMBER"/>
    <property type="match status" value="1"/>
</dbReference>
<dbReference type="SUPFAM" id="SSF51011">
    <property type="entry name" value="Glycosyl hydrolase domain"/>
    <property type="match status" value="1"/>
</dbReference>
<dbReference type="InterPro" id="IPR045857">
    <property type="entry name" value="O16G_dom_2"/>
</dbReference>
<reference evidence="3" key="1">
    <citation type="submission" date="2020-09" db="EMBL/GenBank/DDBJ databases">
        <title>Genome seq and assembly of Limnohabitants sp.</title>
        <authorList>
            <person name="Chhetri G."/>
        </authorList>
    </citation>
    <scope>NUCLEOTIDE SEQUENCE</scope>
    <source>
        <strain evidence="3">JUR4</strain>
    </source>
</reference>
<protein>
    <submittedName>
        <fullName evidence="3">DUF3459 domain-containing protein</fullName>
    </submittedName>
</protein>
<dbReference type="SUPFAM" id="SSF51445">
    <property type="entry name" value="(Trans)glycosidases"/>
    <property type="match status" value="1"/>
</dbReference>
<evidence type="ECO:0000259" key="2">
    <source>
        <dbReference type="SMART" id="SM00642"/>
    </source>
</evidence>
<sequence>MPEPGAGSSLAVPDLGAVVAQGAASPLPGGWMRGAFMQIYVRGYKDSDGDGKGDLKGLISQLDYLQDLGVQGLWLMPVTQSEDRDHGYAVKNYRNIETDYGSLSDMAQLLTQAHQRGMGVILDYVINHSSSQHPLFLNAASARLNPQRHYFVWQDTAPAGWSVWGQNPWYSSGNGYYYAPFWSGMPDFNWKNDQVKSFHHDNLRYWLNQGVDGFRFDAVGHLVENGPTAWESQPENHTIMGQVQDLLKSYDRRYMVCESPAAPQAFAAASSCGGAFAFDLKDPILRAARGDTTAIAAVSQYFRTAPAGMATFLANHDSFAGNRVWNQLSGNVAQYKMAAATYLLLPGTPFIYYGEEIGMANGAGLTGDWALRTPMSWTAQAAGFTSGVPFRALSANIASNHVQAQRGVDGSLHSFYKTMIGLRKRLPSLAQGDYSGAWAQGQAMGFQRSLGSERTMVLYNYGLNPQPVSLSGLAASSSWTAEYPVSTDVQVGSNGTLALTLPPQSVTVYRQRP</sequence>
<dbReference type="GO" id="GO:0004556">
    <property type="term" value="F:alpha-amylase activity"/>
    <property type="evidence" value="ECO:0007669"/>
    <property type="project" value="TreeGrafter"/>
</dbReference>
<dbReference type="EMBL" id="JACYFT010000005">
    <property type="protein sequence ID" value="MBD8051944.1"/>
    <property type="molecule type" value="Genomic_DNA"/>
</dbReference>
<organism evidence="3 4">
    <name type="scientific">Limnohabitans radicicola</name>
    <dbReference type="NCBI Taxonomy" id="2771427"/>
    <lineage>
        <taxon>Bacteria</taxon>
        <taxon>Pseudomonadati</taxon>
        <taxon>Pseudomonadota</taxon>
        <taxon>Betaproteobacteria</taxon>
        <taxon>Burkholderiales</taxon>
        <taxon>Comamonadaceae</taxon>
        <taxon>Limnohabitans</taxon>
    </lineage>
</organism>
<dbReference type="SMART" id="SM00642">
    <property type="entry name" value="Aamy"/>
    <property type="match status" value="1"/>
</dbReference>
<feature type="domain" description="Glycosyl hydrolase family 13 catalytic" evidence="2">
    <location>
        <begin position="38"/>
        <end position="391"/>
    </location>
</feature>
<dbReference type="Pfam" id="PF00128">
    <property type="entry name" value="Alpha-amylase"/>
    <property type="match status" value="1"/>
</dbReference>
<dbReference type="PANTHER" id="PTHR10357:SF179">
    <property type="entry name" value="NEUTRAL AND BASIC AMINO ACID TRANSPORT PROTEIN RBAT"/>
    <property type="match status" value="1"/>
</dbReference>
<dbReference type="Gene3D" id="3.90.400.10">
    <property type="entry name" value="Oligo-1,6-glucosidase, Domain 2"/>
    <property type="match status" value="1"/>
</dbReference>
<evidence type="ECO:0000313" key="3">
    <source>
        <dbReference type="EMBL" id="MBD8051944.1"/>
    </source>
</evidence>
<keyword evidence="4" id="KW-1185">Reference proteome</keyword>
<proteinExistence type="inferred from homology"/>
<name>A0A927FI70_9BURK</name>
<dbReference type="GO" id="GO:0009313">
    <property type="term" value="P:oligosaccharide catabolic process"/>
    <property type="evidence" value="ECO:0007669"/>
    <property type="project" value="TreeGrafter"/>
</dbReference>
<dbReference type="AlphaFoldDB" id="A0A927FI70"/>
<comment type="similarity">
    <text evidence="1">Belongs to the glycosyl hydrolase 13 family.</text>
</comment>
<dbReference type="Gene3D" id="3.20.20.80">
    <property type="entry name" value="Glycosidases"/>
    <property type="match status" value="1"/>
</dbReference>
<dbReference type="InterPro" id="IPR006047">
    <property type="entry name" value="GH13_cat_dom"/>
</dbReference>
<gene>
    <name evidence="3" type="ORF">IC609_15515</name>
</gene>
<dbReference type="CDD" id="cd11316">
    <property type="entry name" value="AmyAc_bac2_AmyA"/>
    <property type="match status" value="1"/>
</dbReference>
<dbReference type="Gene3D" id="2.60.40.1180">
    <property type="entry name" value="Golgi alpha-mannosidase II"/>
    <property type="match status" value="1"/>
</dbReference>
<comment type="caution">
    <text evidence="3">The sequence shown here is derived from an EMBL/GenBank/DDBJ whole genome shotgun (WGS) entry which is preliminary data.</text>
</comment>
<dbReference type="Proteomes" id="UP000647424">
    <property type="component" value="Unassembled WGS sequence"/>
</dbReference>
<dbReference type="InterPro" id="IPR013780">
    <property type="entry name" value="Glyco_hydro_b"/>
</dbReference>
<evidence type="ECO:0000313" key="4">
    <source>
        <dbReference type="Proteomes" id="UP000647424"/>
    </source>
</evidence>
<accession>A0A927FI70</accession>
<dbReference type="InterPro" id="IPR017853">
    <property type="entry name" value="GH"/>
</dbReference>
<evidence type="ECO:0000256" key="1">
    <source>
        <dbReference type="ARBA" id="ARBA00008061"/>
    </source>
</evidence>